<evidence type="ECO:0000313" key="3">
    <source>
        <dbReference type="Proteomes" id="UP000095380"/>
    </source>
</evidence>
<dbReference type="AlphaFoldDB" id="A0A173ZAD4"/>
<feature type="transmembrane region" description="Helical" evidence="1">
    <location>
        <begin position="181"/>
        <end position="199"/>
    </location>
</feature>
<evidence type="ECO:0000256" key="1">
    <source>
        <dbReference type="SAM" id="Phobius"/>
    </source>
</evidence>
<gene>
    <name evidence="2" type="ORF">ERS852408_00816</name>
</gene>
<feature type="transmembrane region" description="Helical" evidence="1">
    <location>
        <begin position="154"/>
        <end position="175"/>
    </location>
</feature>
<keyword evidence="1" id="KW-1133">Transmembrane helix</keyword>
<feature type="transmembrane region" description="Helical" evidence="1">
    <location>
        <begin position="12"/>
        <end position="34"/>
    </location>
</feature>
<proteinExistence type="predicted"/>
<protein>
    <submittedName>
        <fullName evidence="2">Uncharacterized protein</fullName>
    </submittedName>
</protein>
<sequence>MLSFVSSINLGKIINILLEPSVTLTLGIFTLLISRNSNLSTVARERLDKVYHPLFLEIEPFLYKKVSLDDISPFLSKYYELENSHSLLIDPVLRQEIRWLEKPSALQENKYGYNQWFRICDQISKTYDKLCKQAHIPVRSISYRINYEQYHSKIRMIFACIWIELPAIAFFSLILGFLSTRLLIVAYMLFLLFLLKIFLDNL</sequence>
<keyword evidence="1" id="KW-0812">Transmembrane</keyword>
<keyword evidence="1" id="KW-0472">Membrane</keyword>
<dbReference type="EMBL" id="CYYM01000003">
    <property type="protein sequence ID" value="CUN72609.1"/>
    <property type="molecule type" value="Genomic_DNA"/>
</dbReference>
<dbReference type="RefSeq" id="WP_155512054.1">
    <property type="nucleotide sequence ID" value="NZ_CYYM01000003.1"/>
</dbReference>
<organism evidence="2 3">
    <name type="scientific">Dorea longicatena</name>
    <dbReference type="NCBI Taxonomy" id="88431"/>
    <lineage>
        <taxon>Bacteria</taxon>
        <taxon>Bacillati</taxon>
        <taxon>Bacillota</taxon>
        <taxon>Clostridia</taxon>
        <taxon>Lachnospirales</taxon>
        <taxon>Lachnospiraceae</taxon>
        <taxon>Dorea</taxon>
    </lineage>
</organism>
<name>A0A173ZAD4_9FIRM</name>
<evidence type="ECO:0000313" key="2">
    <source>
        <dbReference type="EMBL" id="CUN72609.1"/>
    </source>
</evidence>
<accession>A0A173ZAD4</accession>
<reference evidence="2 3" key="1">
    <citation type="submission" date="2015-09" db="EMBL/GenBank/DDBJ databases">
        <authorList>
            <consortium name="Pathogen Informatics"/>
        </authorList>
    </citation>
    <scope>NUCLEOTIDE SEQUENCE [LARGE SCALE GENOMIC DNA]</scope>
    <source>
        <strain evidence="2 3">2789STDY5608851</strain>
    </source>
</reference>
<dbReference type="Proteomes" id="UP000095380">
    <property type="component" value="Unassembled WGS sequence"/>
</dbReference>